<gene>
    <name evidence="3" type="ORF">CFIO01_05670</name>
</gene>
<protein>
    <submittedName>
        <fullName evidence="3">Uncharacterized protein</fullName>
    </submittedName>
</protein>
<dbReference type="KEGG" id="cfj:CFIO01_05670"/>
<sequence>MPAIQLEATNAARDVAKLVARVTTSTRIGRTRSGVRVIGGGIIAAIVVGVVIFLAVIIIGICLFRRHKTQSKRRQQEMNKYYGGDGRSSIGTDAPPPGPGYGNNNNNTNNGYGYTQGYGQGQNQGYGYAHMAQPGEAGYVAPNNGGVAPMAPAYTANHVTHTK</sequence>
<keyword evidence="4" id="KW-1185">Reference proteome</keyword>
<accession>A0A010QVD7</accession>
<evidence type="ECO:0000256" key="2">
    <source>
        <dbReference type="SAM" id="Phobius"/>
    </source>
</evidence>
<reference evidence="3 4" key="1">
    <citation type="submission" date="2014-02" db="EMBL/GenBank/DDBJ databases">
        <title>The genome sequence of Colletotrichum fioriniae PJ7.</title>
        <authorList>
            <person name="Baroncelli R."/>
            <person name="Thon M.R."/>
        </authorList>
    </citation>
    <scope>NUCLEOTIDE SEQUENCE [LARGE SCALE GENOMIC DNA]</scope>
    <source>
        <strain evidence="3 4">PJ7</strain>
    </source>
</reference>
<feature type="transmembrane region" description="Helical" evidence="2">
    <location>
        <begin position="37"/>
        <end position="64"/>
    </location>
</feature>
<organism evidence="3 4">
    <name type="scientific">Colletotrichum fioriniae PJ7</name>
    <dbReference type="NCBI Taxonomy" id="1445577"/>
    <lineage>
        <taxon>Eukaryota</taxon>
        <taxon>Fungi</taxon>
        <taxon>Dikarya</taxon>
        <taxon>Ascomycota</taxon>
        <taxon>Pezizomycotina</taxon>
        <taxon>Sordariomycetes</taxon>
        <taxon>Hypocreomycetidae</taxon>
        <taxon>Glomerellales</taxon>
        <taxon>Glomerellaceae</taxon>
        <taxon>Colletotrichum</taxon>
        <taxon>Colletotrichum acutatum species complex</taxon>
    </lineage>
</organism>
<dbReference type="AlphaFoldDB" id="A0A010QVD7"/>
<feature type="compositionally biased region" description="Low complexity" evidence="1">
    <location>
        <begin position="102"/>
        <end position="113"/>
    </location>
</feature>
<keyword evidence="2" id="KW-0812">Transmembrane</keyword>
<dbReference type="HOGENOM" id="CLU_1602605_0_0_1"/>
<dbReference type="Proteomes" id="UP000020467">
    <property type="component" value="Unassembled WGS sequence"/>
</dbReference>
<dbReference type="EMBL" id="JARH01000201">
    <property type="protein sequence ID" value="EXF84167.1"/>
    <property type="molecule type" value="Genomic_DNA"/>
</dbReference>
<keyword evidence="2" id="KW-0472">Membrane</keyword>
<evidence type="ECO:0000256" key="1">
    <source>
        <dbReference type="SAM" id="MobiDB-lite"/>
    </source>
</evidence>
<dbReference type="eggNOG" id="ENOG502R9QS">
    <property type="taxonomic scope" value="Eukaryota"/>
</dbReference>
<keyword evidence="2" id="KW-1133">Transmembrane helix</keyword>
<evidence type="ECO:0000313" key="3">
    <source>
        <dbReference type="EMBL" id="EXF84167.1"/>
    </source>
</evidence>
<feature type="region of interest" description="Disordered" evidence="1">
    <location>
        <begin position="73"/>
        <end position="116"/>
    </location>
</feature>
<dbReference type="OrthoDB" id="4851264at2759"/>
<evidence type="ECO:0000313" key="4">
    <source>
        <dbReference type="Proteomes" id="UP000020467"/>
    </source>
</evidence>
<name>A0A010QVD7_9PEZI</name>
<proteinExistence type="predicted"/>
<comment type="caution">
    <text evidence="3">The sequence shown here is derived from an EMBL/GenBank/DDBJ whole genome shotgun (WGS) entry which is preliminary data.</text>
</comment>